<proteinExistence type="predicted"/>
<dbReference type="EMBL" id="BPRA01000001">
    <property type="protein sequence ID" value="GJE53804.1"/>
    <property type="molecule type" value="Genomic_DNA"/>
</dbReference>
<evidence type="ECO:0000313" key="2">
    <source>
        <dbReference type="Proteomes" id="UP001055101"/>
    </source>
</evidence>
<name>A0ABQ4TEJ8_9HYPH</name>
<protein>
    <submittedName>
        <fullName evidence="1">Uncharacterized protein</fullName>
    </submittedName>
</protein>
<reference evidence="1" key="2">
    <citation type="submission" date="2021-08" db="EMBL/GenBank/DDBJ databases">
        <authorList>
            <person name="Tani A."/>
            <person name="Ola A."/>
            <person name="Ogura Y."/>
            <person name="Katsura K."/>
            <person name="Hayashi T."/>
        </authorList>
    </citation>
    <scope>NUCLEOTIDE SEQUENCE</scope>
    <source>
        <strain evidence="1">DSM 23674</strain>
    </source>
</reference>
<comment type="caution">
    <text evidence="1">The sequence shown here is derived from an EMBL/GenBank/DDBJ whole genome shotgun (WGS) entry which is preliminary data.</text>
</comment>
<evidence type="ECO:0000313" key="1">
    <source>
        <dbReference type="EMBL" id="GJE53804.1"/>
    </source>
</evidence>
<keyword evidence="2" id="KW-1185">Reference proteome</keyword>
<gene>
    <name evidence="1" type="ORF">EKPJFOCH_0272</name>
</gene>
<dbReference type="Proteomes" id="UP001055101">
    <property type="component" value="Unassembled WGS sequence"/>
</dbReference>
<accession>A0ABQ4TEJ8</accession>
<organism evidence="1 2">
    <name type="scientific">Methylobacterium thuringiense</name>
    <dbReference type="NCBI Taxonomy" id="1003091"/>
    <lineage>
        <taxon>Bacteria</taxon>
        <taxon>Pseudomonadati</taxon>
        <taxon>Pseudomonadota</taxon>
        <taxon>Alphaproteobacteria</taxon>
        <taxon>Hyphomicrobiales</taxon>
        <taxon>Methylobacteriaceae</taxon>
        <taxon>Methylobacterium</taxon>
    </lineage>
</organism>
<sequence length="210" mass="22013">MNAEAQITAVEPLALVVFGRDESGKAHGSAFTATDADLAFKAAELMGMRALPVHTDAEQALAAKLPRGRVFASGKAFVPFIKATLLTELQTAALNSGITPLKLVGGADAGDTSTSLGEAPADDAVAPVKQPGGWGNIRVGAIVLATAGPKYTEWYECLVLAVNAEDAFKLRYCDFPNELPFERPRNQLGLMHPAYVPAPPTEPTTPASPD</sequence>
<dbReference type="RefSeq" id="WP_238230429.1">
    <property type="nucleotide sequence ID" value="NZ_BPRA01000001.1"/>
</dbReference>
<reference evidence="1" key="1">
    <citation type="journal article" date="2021" name="Front. Microbiol.">
        <title>Comprehensive Comparative Genomics and Phenotyping of Methylobacterium Species.</title>
        <authorList>
            <person name="Alessa O."/>
            <person name="Ogura Y."/>
            <person name="Fujitani Y."/>
            <person name="Takami H."/>
            <person name="Hayashi T."/>
            <person name="Sahin N."/>
            <person name="Tani A."/>
        </authorList>
    </citation>
    <scope>NUCLEOTIDE SEQUENCE</scope>
    <source>
        <strain evidence="1">DSM 23674</strain>
    </source>
</reference>